<keyword evidence="3" id="KW-0804">Transcription</keyword>
<evidence type="ECO:0000256" key="2">
    <source>
        <dbReference type="ARBA" id="ARBA00023125"/>
    </source>
</evidence>
<dbReference type="InterPro" id="IPR000792">
    <property type="entry name" value="Tscrpt_reg_LuxR_C"/>
</dbReference>
<dbReference type="InterPro" id="IPR041664">
    <property type="entry name" value="AAA_16"/>
</dbReference>
<dbReference type="SMART" id="SM00421">
    <property type="entry name" value="HTH_LUXR"/>
    <property type="match status" value="1"/>
</dbReference>
<dbReference type="AlphaFoldDB" id="A0A3A5M4Q9"/>
<keyword evidence="1" id="KW-0805">Transcription regulation</keyword>
<accession>A0A3A5M4Q9</accession>
<gene>
    <name evidence="5" type="ORF">D6T63_06880</name>
</gene>
<dbReference type="CDD" id="cd06170">
    <property type="entry name" value="LuxR_C_like"/>
    <property type="match status" value="1"/>
</dbReference>
<dbReference type="OrthoDB" id="3197423at2"/>
<dbReference type="PRINTS" id="PR00038">
    <property type="entry name" value="HTHLUXR"/>
</dbReference>
<dbReference type="CDD" id="cd00009">
    <property type="entry name" value="AAA"/>
    <property type="match status" value="1"/>
</dbReference>
<dbReference type="Pfam" id="PF13191">
    <property type="entry name" value="AAA_16"/>
    <property type="match status" value="1"/>
</dbReference>
<proteinExistence type="predicted"/>
<dbReference type="PROSITE" id="PS50043">
    <property type="entry name" value="HTH_LUXR_2"/>
    <property type="match status" value="1"/>
</dbReference>
<evidence type="ECO:0000313" key="5">
    <source>
        <dbReference type="EMBL" id="RJT80918.1"/>
    </source>
</evidence>
<dbReference type="Gene3D" id="1.10.10.10">
    <property type="entry name" value="Winged helix-like DNA-binding domain superfamily/Winged helix DNA-binding domain"/>
    <property type="match status" value="1"/>
</dbReference>
<feature type="domain" description="HTH luxR-type" evidence="4">
    <location>
        <begin position="831"/>
        <end position="896"/>
    </location>
</feature>
<comment type="caution">
    <text evidence="5">The sequence shown here is derived from an EMBL/GenBank/DDBJ whole genome shotgun (WGS) entry which is preliminary data.</text>
</comment>
<name>A0A3A5M4Q9_9MICC</name>
<evidence type="ECO:0000313" key="6">
    <source>
        <dbReference type="Proteomes" id="UP000272560"/>
    </source>
</evidence>
<dbReference type="PANTHER" id="PTHR44688:SF16">
    <property type="entry name" value="DNA-BINDING TRANSCRIPTIONAL ACTIVATOR DEVR_DOSR"/>
    <property type="match status" value="1"/>
</dbReference>
<dbReference type="GO" id="GO:0003677">
    <property type="term" value="F:DNA binding"/>
    <property type="evidence" value="ECO:0007669"/>
    <property type="project" value="UniProtKB-KW"/>
</dbReference>
<dbReference type="EMBL" id="QZVT01000003">
    <property type="protein sequence ID" value="RJT80918.1"/>
    <property type="molecule type" value="Genomic_DNA"/>
</dbReference>
<evidence type="ECO:0000259" key="4">
    <source>
        <dbReference type="PROSITE" id="PS50043"/>
    </source>
</evidence>
<dbReference type="Pfam" id="PF00196">
    <property type="entry name" value="GerE"/>
    <property type="match status" value="1"/>
</dbReference>
<dbReference type="PROSITE" id="PS00622">
    <property type="entry name" value="HTH_LUXR_1"/>
    <property type="match status" value="1"/>
</dbReference>
<keyword evidence="6" id="KW-1185">Reference proteome</keyword>
<evidence type="ECO:0000256" key="1">
    <source>
        <dbReference type="ARBA" id="ARBA00023015"/>
    </source>
</evidence>
<dbReference type="InterPro" id="IPR027417">
    <property type="entry name" value="P-loop_NTPase"/>
</dbReference>
<dbReference type="InterPro" id="IPR036388">
    <property type="entry name" value="WH-like_DNA-bd_sf"/>
</dbReference>
<dbReference type="SUPFAM" id="SSF52540">
    <property type="entry name" value="P-loop containing nucleoside triphosphate hydrolases"/>
    <property type="match status" value="1"/>
</dbReference>
<dbReference type="SUPFAM" id="SSF46894">
    <property type="entry name" value="C-terminal effector domain of the bipartite response regulators"/>
    <property type="match status" value="1"/>
</dbReference>
<dbReference type="GO" id="GO:0006355">
    <property type="term" value="P:regulation of DNA-templated transcription"/>
    <property type="evidence" value="ECO:0007669"/>
    <property type="project" value="InterPro"/>
</dbReference>
<dbReference type="Proteomes" id="UP000272560">
    <property type="component" value="Unassembled WGS sequence"/>
</dbReference>
<organism evidence="5 6">
    <name type="scientific">Arthrobacter cheniae</name>
    <dbReference type="NCBI Taxonomy" id="1258888"/>
    <lineage>
        <taxon>Bacteria</taxon>
        <taxon>Bacillati</taxon>
        <taxon>Actinomycetota</taxon>
        <taxon>Actinomycetes</taxon>
        <taxon>Micrococcales</taxon>
        <taxon>Micrococcaceae</taxon>
        <taxon>Arthrobacter</taxon>
    </lineage>
</organism>
<evidence type="ECO:0000256" key="3">
    <source>
        <dbReference type="ARBA" id="ARBA00023163"/>
    </source>
</evidence>
<dbReference type="PANTHER" id="PTHR44688">
    <property type="entry name" value="DNA-BINDING TRANSCRIPTIONAL ACTIVATOR DEVR_DOSR"/>
    <property type="match status" value="1"/>
</dbReference>
<dbReference type="Gene3D" id="3.40.50.300">
    <property type="entry name" value="P-loop containing nucleotide triphosphate hydrolases"/>
    <property type="match status" value="1"/>
</dbReference>
<dbReference type="InterPro" id="IPR016032">
    <property type="entry name" value="Sig_transdc_resp-reg_C-effctor"/>
</dbReference>
<protein>
    <submittedName>
        <fullName evidence="5">DUF2075 domain-containing protein</fullName>
    </submittedName>
</protein>
<keyword evidence="2" id="KW-0238">DNA-binding</keyword>
<sequence length="899" mass="95761">MMLDDGRVPLVGVESTIDAIAKTLSNPNVNGAFVVGEAGTGKSAIARRLVSIIDPQHTKVFMVRASASLADVPYGSLGPYLTHATPQTLKSSLPALRALVAFFRQASEGREAVVVIDDAHYLDEDSSHVLTQLVISRIIKVVLFSNGMPPRSGDLFSLYTDGFISRVDLEGLNDAEVETLCESILGGRLTQGAGHYLARQSAGNPLMLRALLDHATATGELVDRDGVFCLSGRFHRPVPQLMDLAKTLLQGLTEQERTIYEVVALSGGITQAKLAGIEEDAVTQQLLRRGLLRTLGSSTSSVRVTHPILARVIRALVPAGRSAELRHLLFGDEVALPALHEGMVQYLDWALDCGVMVPSAVLLGAARTAAHVSEPESALRFASAARAGGEDDAGAVEEARVRVNLGEYAVAVDLLDQVLSGAVRPPTVADAATLKALASVQRGDDPGGIHGIADACMERLASTGPGSDYAGPSTPAEGPAPYALRLLHVLGSVLEGEFPVARTAVDAVDAELPAAVAEADARLPVFLLLLRGEIDAGLGHSDAALTEIRTALDTVNRSHGDLEYLRPHVVARYVSALIHTGEFAVAIDALEEYRRRPVVSLDYLSGPLAALEAVLEVRRGRFQTALHILQPALASLRQVDSEMLLPYALGVAAWAAHSLGDYPAKRAYKQEFDGVASIGSRPLLLLGRAFLAAACTGGADGSFSGLQGVAVTAQSAPFPSCEKDTLELLLVLGDTARAWRLAELADQFEGAEAQVLSRYAHAVVDDDANSLLVVADQAERMQKVPLAAAASARAMRLFDQQGDSRLRRLALRAVRHRQSLLEGLLPHEEGDLRSAHELTSREREIARLAAAGATNRAIARALVLSTRTVEGHLYRIYGKLGITARDELAGEMEAYDDDR</sequence>
<reference evidence="5 6" key="1">
    <citation type="submission" date="2018-09" db="EMBL/GenBank/DDBJ databases">
        <title>Novel species of Arthrobacter.</title>
        <authorList>
            <person name="Liu Q."/>
            <person name="Xin Y.-H."/>
        </authorList>
    </citation>
    <scope>NUCLEOTIDE SEQUENCE [LARGE SCALE GENOMIC DNA]</scope>
    <source>
        <strain evidence="5 6">Hz2</strain>
    </source>
</reference>